<proteinExistence type="predicted"/>
<dbReference type="AlphaFoldDB" id="A4BQY4"/>
<name>A4BQY4_9GAMM</name>
<protein>
    <submittedName>
        <fullName evidence="1">Uncharacterized protein</fullName>
    </submittedName>
</protein>
<accession>A4BQY4</accession>
<reference evidence="1 2" key="1">
    <citation type="submission" date="2006-02" db="EMBL/GenBank/DDBJ databases">
        <authorList>
            <person name="Waterbury J."/>
            <person name="Ferriera S."/>
            <person name="Johnson J."/>
            <person name="Kravitz S."/>
            <person name="Halpern A."/>
            <person name="Remington K."/>
            <person name="Beeson K."/>
            <person name="Tran B."/>
            <person name="Rogers Y.-H."/>
            <person name="Friedman R."/>
            <person name="Venter J.C."/>
        </authorList>
    </citation>
    <scope>NUCLEOTIDE SEQUENCE [LARGE SCALE GENOMIC DNA]</scope>
    <source>
        <strain evidence="1 2">Nb-231</strain>
    </source>
</reference>
<organism evidence="1 2">
    <name type="scientific">Nitrococcus mobilis Nb-231</name>
    <dbReference type="NCBI Taxonomy" id="314278"/>
    <lineage>
        <taxon>Bacteria</taxon>
        <taxon>Pseudomonadati</taxon>
        <taxon>Pseudomonadota</taxon>
        <taxon>Gammaproteobacteria</taxon>
        <taxon>Chromatiales</taxon>
        <taxon>Ectothiorhodospiraceae</taxon>
        <taxon>Nitrococcus</taxon>
    </lineage>
</organism>
<dbReference type="Proteomes" id="UP000003374">
    <property type="component" value="Unassembled WGS sequence"/>
</dbReference>
<keyword evidence="2" id="KW-1185">Reference proteome</keyword>
<evidence type="ECO:0000313" key="1">
    <source>
        <dbReference type="EMBL" id="EAR21984.1"/>
    </source>
</evidence>
<sequence>MSDLMNRCIHSARVLGKIPSEIHGGFRLARDVDHVSPDIRPSAVTGEEADPDFGFADVRDFLEGNADSNSLPSIKSLTDERFLRIFSCKGTAFEKGIPQLATIDPLFVEVVN</sequence>
<dbReference type="EMBL" id="AAOF01000005">
    <property type="protein sequence ID" value="EAR21984.1"/>
    <property type="molecule type" value="Genomic_DNA"/>
</dbReference>
<dbReference type="HOGENOM" id="CLU_2143216_0_0_6"/>
<gene>
    <name evidence="1" type="ORF">NB231_06336</name>
</gene>
<comment type="caution">
    <text evidence="1">The sequence shown here is derived from an EMBL/GenBank/DDBJ whole genome shotgun (WGS) entry which is preliminary data.</text>
</comment>
<evidence type="ECO:0000313" key="2">
    <source>
        <dbReference type="Proteomes" id="UP000003374"/>
    </source>
</evidence>